<gene>
    <name evidence="5" type="ORF">B0T17DRAFT_591878</name>
</gene>
<feature type="domain" description="Yeast cell wall synthesis Kre9/Knh1-like N-terminal" evidence="4">
    <location>
        <begin position="29"/>
        <end position="121"/>
    </location>
</feature>
<feature type="compositionally biased region" description="Low complexity" evidence="2">
    <location>
        <begin position="194"/>
        <end position="244"/>
    </location>
</feature>
<evidence type="ECO:0000313" key="5">
    <source>
        <dbReference type="EMBL" id="KAK0617943.1"/>
    </source>
</evidence>
<feature type="chain" id="PRO_5041242731" description="Yeast cell wall synthesis Kre9/Knh1-like N-terminal domain-containing protein" evidence="3">
    <location>
        <begin position="18"/>
        <end position="266"/>
    </location>
</feature>
<proteinExistence type="predicted"/>
<feature type="region of interest" description="Disordered" evidence="2">
    <location>
        <begin position="126"/>
        <end position="244"/>
    </location>
</feature>
<dbReference type="InterPro" id="IPR018466">
    <property type="entry name" value="Kre9/Knh1-like_N"/>
</dbReference>
<dbReference type="InterPro" id="IPR052982">
    <property type="entry name" value="SRP1/TIP1-like"/>
</dbReference>
<evidence type="ECO:0000313" key="6">
    <source>
        <dbReference type="Proteomes" id="UP001174934"/>
    </source>
</evidence>
<sequence>MKFTIPAFLALVASVLAEDPTPGFDAIQKPTEGEKVPAGKTYKIQWESSVNVTGPVTVSLLGGVSPSKLFILDAIKKGVDNSAGELDWDVPKELGALATYGIKISLDADPHIFQYGFPFQITGGATASGSGSGSGSASASAPSTSGTATGSGSSSGAVTTGTGSSSSGTGSGSTPSVSEPASDSGPSGNVDVQTSVPATPEPTTAATSTTLSVVTTSAATSTTGAGAVTTTSSSSSTTSTSGASAGNVAAGGLSLFGGLVAAMLFL</sequence>
<dbReference type="AlphaFoldDB" id="A0AA39WM43"/>
<feature type="compositionally biased region" description="Polar residues" evidence="2">
    <location>
        <begin position="179"/>
        <end position="193"/>
    </location>
</feature>
<accession>A0AA39WM43</accession>
<evidence type="ECO:0000256" key="2">
    <source>
        <dbReference type="SAM" id="MobiDB-lite"/>
    </source>
</evidence>
<feature type="compositionally biased region" description="Low complexity" evidence="2">
    <location>
        <begin position="126"/>
        <end position="178"/>
    </location>
</feature>
<comment type="caution">
    <text evidence="5">The sequence shown here is derived from an EMBL/GenBank/DDBJ whole genome shotgun (WGS) entry which is preliminary data.</text>
</comment>
<evidence type="ECO:0000256" key="3">
    <source>
        <dbReference type="SAM" id="SignalP"/>
    </source>
</evidence>
<reference evidence="5" key="1">
    <citation type="submission" date="2023-06" db="EMBL/GenBank/DDBJ databases">
        <title>Genome-scale phylogeny and comparative genomics of the fungal order Sordariales.</title>
        <authorList>
            <consortium name="Lawrence Berkeley National Laboratory"/>
            <person name="Hensen N."/>
            <person name="Bonometti L."/>
            <person name="Westerberg I."/>
            <person name="Brannstrom I.O."/>
            <person name="Guillou S."/>
            <person name="Cros-Aarteil S."/>
            <person name="Calhoun S."/>
            <person name="Haridas S."/>
            <person name="Kuo A."/>
            <person name="Mondo S."/>
            <person name="Pangilinan J."/>
            <person name="Riley R."/>
            <person name="LaButti K."/>
            <person name="Andreopoulos B."/>
            <person name="Lipzen A."/>
            <person name="Chen C."/>
            <person name="Yanf M."/>
            <person name="Daum C."/>
            <person name="Ng V."/>
            <person name="Clum A."/>
            <person name="Steindorff A."/>
            <person name="Ohm R."/>
            <person name="Martin F."/>
            <person name="Silar P."/>
            <person name="Natvig D."/>
            <person name="Lalanne C."/>
            <person name="Gautier V."/>
            <person name="Ament-velasquez S.L."/>
            <person name="Kruys A."/>
            <person name="Hutchinson M.I."/>
            <person name="Powell A.J."/>
            <person name="Barry K."/>
            <person name="Miller A.N."/>
            <person name="Grigoriev I.V."/>
            <person name="Debuchy R."/>
            <person name="Gladieux P."/>
            <person name="Thoren M.H."/>
            <person name="Johannesson H."/>
        </authorList>
    </citation>
    <scope>NUCLEOTIDE SEQUENCE</scope>
    <source>
        <strain evidence="5">SMH3391-2</strain>
    </source>
</reference>
<protein>
    <recommendedName>
        <fullName evidence="4">Yeast cell wall synthesis Kre9/Knh1-like N-terminal domain-containing protein</fullName>
    </recommendedName>
</protein>
<organism evidence="5 6">
    <name type="scientific">Bombardia bombarda</name>
    <dbReference type="NCBI Taxonomy" id="252184"/>
    <lineage>
        <taxon>Eukaryota</taxon>
        <taxon>Fungi</taxon>
        <taxon>Dikarya</taxon>
        <taxon>Ascomycota</taxon>
        <taxon>Pezizomycotina</taxon>
        <taxon>Sordariomycetes</taxon>
        <taxon>Sordariomycetidae</taxon>
        <taxon>Sordariales</taxon>
        <taxon>Lasiosphaeriaceae</taxon>
        <taxon>Bombardia</taxon>
    </lineage>
</organism>
<keyword evidence="1 3" id="KW-0732">Signal</keyword>
<name>A0AA39WM43_9PEZI</name>
<evidence type="ECO:0000256" key="1">
    <source>
        <dbReference type="ARBA" id="ARBA00022729"/>
    </source>
</evidence>
<evidence type="ECO:0000259" key="4">
    <source>
        <dbReference type="Pfam" id="PF10342"/>
    </source>
</evidence>
<dbReference type="PANTHER" id="PTHR40633">
    <property type="entry name" value="MATRIX PROTEIN, PUTATIVE (AFU_ORTHOLOGUE AFUA_8G05410)-RELATED"/>
    <property type="match status" value="1"/>
</dbReference>
<dbReference type="Proteomes" id="UP001174934">
    <property type="component" value="Unassembled WGS sequence"/>
</dbReference>
<dbReference type="Pfam" id="PF10342">
    <property type="entry name" value="Kre9_KNH"/>
    <property type="match status" value="1"/>
</dbReference>
<dbReference type="PANTHER" id="PTHR40633:SF1">
    <property type="entry name" value="GPI ANCHORED SERINE-THREONINE RICH PROTEIN (AFU_ORTHOLOGUE AFUA_1G03630)"/>
    <property type="match status" value="1"/>
</dbReference>
<dbReference type="EMBL" id="JAULSR010000005">
    <property type="protein sequence ID" value="KAK0617943.1"/>
    <property type="molecule type" value="Genomic_DNA"/>
</dbReference>
<keyword evidence="6" id="KW-1185">Reference proteome</keyword>
<feature type="signal peptide" evidence="3">
    <location>
        <begin position="1"/>
        <end position="17"/>
    </location>
</feature>